<feature type="transmembrane region" description="Helical" evidence="6">
    <location>
        <begin position="312"/>
        <end position="334"/>
    </location>
</feature>
<keyword evidence="3 6" id="KW-1133">Transmembrane helix</keyword>
<comment type="caution">
    <text evidence="8">The sequence shown here is derived from an EMBL/GenBank/DDBJ whole genome shotgun (WGS) entry which is preliminary data.</text>
</comment>
<protein>
    <recommendedName>
        <fullName evidence="7">Major facilitator superfamily (MFS) profile domain-containing protein</fullName>
    </recommendedName>
</protein>
<dbReference type="InterPro" id="IPR001958">
    <property type="entry name" value="Tet-R_TetA/multi-R_MdtG-like"/>
</dbReference>
<dbReference type="Proteomes" id="UP000751190">
    <property type="component" value="Unassembled WGS sequence"/>
</dbReference>
<evidence type="ECO:0000256" key="4">
    <source>
        <dbReference type="ARBA" id="ARBA00023136"/>
    </source>
</evidence>
<feature type="transmembrane region" description="Helical" evidence="6">
    <location>
        <begin position="346"/>
        <end position="369"/>
    </location>
</feature>
<comment type="subcellular location">
    <subcellularLocation>
        <location evidence="1">Membrane</location>
        <topology evidence="1">Multi-pass membrane protein</topology>
    </subcellularLocation>
</comment>
<feature type="transmembrane region" description="Helical" evidence="6">
    <location>
        <begin position="375"/>
        <end position="393"/>
    </location>
</feature>
<dbReference type="GO" id="GO:0022857">
    <property type="term" value="F:transmembrane transporter activity"/>
    <property type="evidence" value="ECO:0007669"/>
    <property type="project" value="InterPro"/>
</dbReference>
<feature type="transmembrane region" description="Helical" evidence="6">
    <location>
        <begin position="49"/>
        <end position="69"/>
    </location>
</feature>
<keyword evidence="2 6" id="KW-0812">Transmembrane</keyword>
<dbReference type="PANTHER" id="PTHR23521">
    <property type="entry name" value="TRANSPORTER MFS SUPERFAMILY"/>
    <property type="match status" value="1"/>
</dbReference>
<sequence>MRTAWTGSTEATGGPRAGPSAYLGMAAIAADQFGLGIVTPLLPFIVTPLWVGIVLTGQYVAVVAGQLVLGALSDRVGRRRVIALVMAMDALLFALTAFLTAEPALLAVRVAVGFFAPISLSISWVADVSATKPPDIYRRNFAHVGLAFNLGSLLGAACGGLLGPGRWLVANLLSAAPCALTCAWALASSEPISALAQGASAAVRGVRETLAAFPFRVACAQYFMSGAILGSFYSLAPVLLARSHGAPAGAIAAVSLASAAWNILNNLLAIRPILAYLGALRAVALASAVAAVSNAALAVAQRDRIATFALYPLYYVSAALALTVLNMMSSAYAARFGENAVGTVNGIARAIFSSGFGVAPAVSVALWQWLPWSPFVLGAVGWVVAGSLTLYVARSGDPDPVPGKLSARREAALMGCVSPGAAAPAHAPPPADDATRGRAPAVARA</sequence>
<evidence type="ECO:0000259" key="7">
    <source>
        <dbReference type="PROSITE" id="PS50850"/>
    </source>
</evidence>
<dbReference type="AlphaFoldDB" id="A0A8J5Y412"/>
<dbReference type="EMBL" id="JAGTXO010000001">
    <property type="protein sequence ID" value="KAG8471265.1"/>
    <property type="molecule type" value="Genomic_DNA"/>
</dbReference>
<feature type="transmembrane region" description="Helical" evidence="6">
    <location>
        <begin position="106"/>
        <end position="129"/>
    </location>
</feature>
<reference evidence="8" key="1">
    <citation type="submission" date="2021-05" db="EMBL/GenBank/DDBJ databases">
        <title>The genome of the haptophyte Pavlova lutheri (Diacronema luteri, Pavlovales) - a model for lipid biosynthesis in eukaryotic algae.</title>
        <authorList>
            <person name="Hulatt C.J."/>
            <person name="Posewitz M.C."/>
        </authorList>
    </citation>
    <scope>NUCLEOTIDE SEQUENCE</scope>
    <source>
        <strain evidence="8">NIVA-4/92</strain>
    </source>
</reference>
<keyword evidence="9" id="KW-1185">Reference proteome</keyword>
<evidence type="ECO:0000313" key="9">
    <source>
        <dbReference type="Proteomes" id="UP000751190"/>
    </source>
</evidence>
<organism evidence="8 9">
    <name type="scientific">Diacronema lutheri</name>
    <name type="common">Unicellular marine alga</name>
    <name type="synonym">Monochrysis lutheri</name>
    <dbReference type="NCBI Taxonomy" id="2081491"/>
    <lineage>
        <taxon>Eukaryota</taxon>
        <taxon>Haptista</taxon>
        <taxon>Haptophyta</taxon>
        <taxon>Pavlovophyceae</taxon>
        <taxon>Pavlovales</taxon>
        <taxon>Pavlovaceae</taxon>
        <taxon>Diacronema</taxon>
    </lineage>
</organism>
<dbReference type="InterPro" id="IPR011701">
    <property type="entry name" value="MFS"/>
</dbReference>
<dbReference type="PANTHER" id="PTHR23521:SF2">
    <property type="entry name" value="TRANSPORTER MFS SUPERFAMILY"/>
    <property type="match status" value="1"/>
</dbReference>
<feature type="transmembrane region" description="Helical" evidence="6">
    <location>
        <begin position="141"/>
        <end position="162"/>
    </location>
</feature>
<evidence type="ECO:0000256" key="2">
    <source>
        <dbReference type="ARBA" id="ARBA00022692"/>
    </source>
</evidence>
<dbReference type="SUPFAM" id="SSF103473">
    <property type="entry name" value="MFS general substrate transporter"/>
    <property type="match status" value="1"/>
</dbReference>
<feature type="domain" description="Major facilitator superfamily (MFS) profile" evidence="7">
    <location>
        <begin position="1"/>
        <end position="397"/>
    </location>
</feature>
<evidence type="ECO:0000256" key="5">
    <source>
        <dbReference type="SAM" id="MobiDB-lite"/>
    </source>
</evidence>
<feature type="transmembrane region" description="Helical" evidence="6">
    <location>
        <begin position="276"/>
        <end position="300"/>
    </location>
</feature>
<feature type="transmembrane region" description="Helical" evidence="6">
    <location>
        <begin position="81"/>
        <end position="100"/>
    </location>
</feature>
<dbReference type="InterPro" id="IPR036259">
    <property type="entry name" value="MFS_trans_sf"/>
</dbReference>
<feature type="region of interest" description="Disordered" evidence="5">
    <location>
        <begin position="421"/>
        <end position="445"/>
    </location>
</feature>
<keyword evidence="4 6" id="KW-0472">Membrane</keyword>
<feature type="transmembrane region" description="Helical" evidence="6">
    <location>
        <begin position="222"/>
        <end position="240"/>
    </location>
</feature>
<evidence type="ECO:0000313" key="8">
    <source>
        <dbReference type="EMBL" id="KAG8471265.1"/>
    </source>
</evidence>
<evidence type="ECO:0000256" key="6">
    <source>
        <dbReference type="SAM" id="Phobius"/>
    </source>
</evidence>
<dbReference type="OrthoDB" id="196293at2759"/>
<dbReference type="PROSITE" id="PS50850">
    <property type="entry name" value="MFS"/>
    <property type="match status" value="1"/>
</dbReference>
<gene>
    <name evidence="8" type="ORF">KFE25_009686</name>
</gene>
<feature type="transmembrane region" description="Helical" evidence="6">
    <location>
        <begin position="21"/>
        <end position="43"/>
    </location>
</feature>
<proteinExistence type="predicted"/>
<dbReference type="PRINTS" id="PR01035">
    <property type="entry name" value="TCRTETA"/>
</dbReference>
<feature type="transmembrane region" description="Helical" evidence="6">
    <location>
        <begin position="246"/>
        <end position="264"/>
    </location>
</feature>
<dbReference type="GO" id="GO:0005886">
    <property type="term" value="C:plasma membrane"/>
    <property type="evidence" value="ECO:0007669"/>
    <property type="project" value="TreeGrafter"/>
</dbReference>
<evidence type="ECO:0000256" key="3">
    <source>
        <dbReference type="ARBA" id="ARBA00022989"/>
    </source>
</evidence>
<dbReference type="InterPro" id="IPR020846">
    <property type="entry name" value="MFS_dom"/>
</dbReference>
<accession>A0A8J5Y412</accession>
<dbReference type="Pfam" id="PF07690">
    <property type="entry name" value="MFS_1"/>
    <property type="match status" value="1"/>
</dbReference>
<dbReference type="Gene3D" id="1.20.1250.20">
    <property type="entry name" value="MFS general substrate transporter like domains"/>
    <property type="match status" value="1"/>
</dbReference>
<name>A0A8J5Y412_DIALT</name>
<evidence type="ECO:0000256" key="1">
    <source>
        <dbReference type="ARBA" id="ARBA00004141"/>
    </source>
</evidence>